<dbReference type="InterPro" id="IPR001173">
    <property type="entry name" value="Glyco_trans_2-like"/>
</dbReference>
<dbReference type="Pfam" id="PF00535">
    <property type="entry name" value="Glycos_transf_2"/>
    <property type="match status" value="1"/>
</dbReference>
<dbReference type="EMBL" id="QEPT01000001">
    <property type="protein sequence ID" value="RDE85499.1"/>
    <property type="molecule type" value="Genomic_DNA"/>
</dbReference>
<dbReference type="AlphaFoldDB" id="A0AAQ0H135"/>
<dbReference type="Gene3D" id="3.90.550.10">
    <property type="entry name" value="Spore Coat Polysaccharide Biosynthesis Protein SpsA, Chain A"/>
    <property type="match status" value="1"/>
</dbReference>
<comment type="caution">
    <text evidence="2">The sequence shown here is derived from an EMBL/GenBank/DDBJ whole genome shotgun (WGS) entry which is preliminary data.</text>
</comment>
<dbReference type="RefSeq" id="WP_080351296.1">
    <property type="nucleotide sequence ID" value="NZ_QEPT01000001.1"/>
</dbReference>
<sequence>MTQPSVAIITSTIGRAELEQTILSVQNQSYSCKHYVFVDGEIFWHKAKAILDKYPNVIPIYLPMNTGKNLMLNSSINAIAPFLVSEDIICYLDDDNRITKNHVETIVDELNTGADFVYSLRSFYLSDGVFICRDDFQSLGNWRPRGSVQLSINLGEHQKTLEYDLDILGHHIDTNCYALPKNIALMVAQSWYSGLENDRVVYKKLKDLGLKGQTTGKYTVHYVVDFDKFINVRGLFPELLLSDQYNNELSSEILKILCQKNIEMYGNERPWAKE</sequence>
<name>A0AAQ0H135_HAEPA</name>
<reference evidence="2 3" key="1">
    <citation type="submission" date="2018-05" db="EMBL/GenBank/DDBJ databases">
        <title>Draft Genome Sequences for a Diverse set of 7 Haemophilus Species.</title>
        <authorList>
            <person name="Nichols M."/>
            <person name="Topaz N."/>
            <person name="Wang X."/>
            <person name="Wang X."/>
            <person name="Boxrud D."/>
        </authorList>
    </citation>
    <scope>NUCLEOTIDE SEQUENCE [LARGE SCALE GENOMIC DNA]</scope>
    <source>
        <strain evidence="2 3">C2006002596</strain>
    </source>
</reference>
<feature type="domain" description="Glycosyltransferase 2-like" evidence="1">
    <location>
        <begin position="15"/>
        <end position="131"/>
    </location>
</feature>
<dbReference type="CDD" id="cd00761">
    <property type="entry name" value="Glyco_tranf_GTA_type"/>
    <property type="match status" value="1"/>
</dbReference>
<accession>A0AAQ0H135</accession>
<protein>
    <submittedName>
        <fullName evidence="2">Glycosyltransferase family 2 protein</fullName>
    </submittedName>
</protein>
<dbReference type="InterPro" id="IPR029044">
    <property type="entry name" value="Nucleotide-diphossugar_trans"/>
</dbReference>
<evidence type="ECO:0000313" key="3">
    <source>
        <dbReference type="Proteomes" id="UP000253823"/>
    </source>
</evidence>
<evidence type="ECO:0000259" key="1">
    <source>
        <dbReference type="Pfam" id="PF00535"/>
    </source>
</evidence>
<proteinExistence type="predicted"/>
<organism evidence="2 3">
    <name type="scientific">Haemophilus parainfluenzae</name>
    <dbReference type="NCBI Taxonomy" id="729"/>
    <lineage>
        <taxon>Bacteria</taxon>
        <taxon>Pseudomonadati</taxon>
        <taxon>Pseudomonadota</taxon>
        <taxon>Gammaproteobacteria</taxon>
        <taxon>Pasteurellales</taxon>
        <taxon>Pasteurellaceae</taxon>
        <taxon>Haemophilus</taxon>
    </lineage>
</organism>
<evidence type="ECO:0000313" key="2">
    <source>
        <dbReference type="EMBL" id="RDE85499.1"/>
    </source>
</evidence>
<gene>
    <name evidence="2" type="ORF">DPV95_01550</name>
</gene>
<dbReference type="SUPFAM" id="SSF53448">
    <property type="entry name" value="Nucleotide-diphospho-sugar transferases"/>
    <property type="match status" value="1"/>
</dbReference>
<dbReference type="Proteomes" id="UP000253823">
    <property type="component" value="Unassembled WGS sequence"/>
</dbReference>